<dbReference type="Gene3D" id="1.10.530.10">
    <property type="match status" value="1"/>
</dbReference>
<feature type="domain" description="Transglycosylase SLT" evidence="2">
    <location>
        <begin position="147"/>
        <end position="244"/>
    </location>
</feature>
<keyword evidence="4" id="KW-1185">Reference proteome</keyword>
<dbReference type="RefSeq" id="WP_099386203.1">
    <property type="nucleotide sequence ID" value="NZ_JANSWH010000093.1"/>
</dbReference>
<feature type="region of interest" description="Disordered" evidence="1">
    <location>
        <begin position="83"/>
        <end position="134"/>
    </location>
</feature>
<evidence type="ECO:0000256" key="1">
    <source>
        <dbReference type="SAM" id="MobiDB-lite"/>
    </source>
</evidence>
<dbReference type="InterPro" id="IPR023346">
    <property type="entry name" value="Lysozyme-like_dom_sf"/>
</dbReference>
<feature type="compositionally biased region" description="Low complexity" evidence="1">
    <location>
        <begin position="83"/>
        <end position="97"/>
    </location>
</feature>
<dbReference type="EMBL" id="PDYG01000042">
    <property type="protein sequence ID" value="PHU37562.1"/>
    <property type="molecule type" value="Genomic_DNA"/>
</dbReference>
<evidence type="ECO:0000313" key="4">
    <source>
        <dbReference type="Proteomes" id="UP000224563"/>
    </source>
</evidence>
<proteinExistence type="predicted"/>
<reference evidence="3 4" key="1">
    <citation type="submission" date="2017-10" db="EMBL/GenBank/DDBJ databases">
        <title>Resolving the taxonomy of Roseburia spp., Eubacterium rectale and Agathobacter spp. through phylogenomic analysis.</title>
        <authorList>
            <person name="Sheridan P.O."/>
            <person name="Walker A.W."/>
            <person name="Duncan S.H."/>
            <person name="Scott K.P."/>
            <person name="Toole P.W.O."/>
            <person name="Luis P."/>
            <person name="Flint H.J."/>
        </authorList>
    </citation>
    <scope>NUCLEOTIDE SEQUENCE [LARGE SCALE GENOMIC DNA]</scope>
    <source>
        <strain evidence="3 4">JK623</strain>
    </source>
</reference>
<protein>
    <recommendedName>
        <fullName evidence="2">Transglycosylase SLT domain-containing protein</fullName>
    </recommendedName>
</protein>
<feature type="compositionally biased region" description="Polar residues" evidence="1">
    <location>
        <begin position="98"/>
        <end position="108"/>
    </location>
</feature>
<evidence type="ECO:0000313" key="3">
    <source>
        <dbReference type="EMBL" id="PHU37562.1"/>
    </source>
</evidence>
<name>A0A2G3E2R2_9FIRM</name>
<comment type="caution">
    <text evidence="3">The sequence shown here is derived from an EMBL/GenBank/DDBJ whole genome shotgun (WGS) entry which is preliminary data.</text>
</comment>
<dbReference type="Pfam" id="PF01464">
    <property type="entry name" value="SLT"/>
    <property type="match status" value="1"/>
</dbReference>
<accession>A0A2G3E2R2</accession>
<dbReference type="Proteomes" id="UP000224563">
    <property type="component" value="Unassembled WGS sequence"/>
</dbReference>
<dbReference type="AlphaFoldDB" id="A0A2G3E2R2"/>
<reference evidence="3 4" key="2">
    <citation type="submission" date="2017-10" db="EMBL/GenBank/DDBJ databases">
        <authorList>
            <person name="Banno H."/>
            <person name="Chua N.-H."/>
        </authorList>
    </citation>
    <scope>NUCLEOTIDE SEQUENCE [LARGE SCALE GENOMIC DNA]</scope>
    <source>
        <strain evidence="3 4">JK623</strain>
    </source>
</reference>
<dbReference type="PANTHER" id="PTHR37423:SF2">
    <property type="entry name" value="MEMBRANE-BOUND LYTIC MUREIN TRANSGLYCOSYLASE C"/>
    <property type="match status" value="1"/>
</dbReference>
<dbReference type="PANTHER" id="PTHR37423">
    <property type="entry name" value="SOLUBLE LYTIC MUREIN TRANSGLYCOSYLASE-RELATED"/>
    <property type="match status" value="1"/>
</dbReference>
<sequence length="263" mass="28623">MDVKIYNYLNQDAVRDNIKEASENASKNSVKATFHQTYEQAKRTETALKVDQILHQLKESGQNGFSLNSKIAYDLGLVKSYQPTPSASSAPAPSASTNKTSPITSVDRSSLPVDVTGHTTSKCPSHTGSSGYENTGDLKCSDELQKYFEQAAAATGVDVKLLKAVAYRESSFNPKDLSHAGAMGIMQLMPCNVEDYNIKDPYNAQQNILGGACELADYLNKYNGDLRLSLAAYNAGSGTVKKYGGVPEFCNRYIDKIVELYNS</sequence>
<dbReference type="SUPFAM" id="SSF53955">
    <property type="entry name" value="Lysozyme-like"/>
    <property type="match status" value="1"/>
</dbReference>
<organism evidence="3 4">
    <name type="scientific">Agathobacter ruminis</name>
    <dbReference type="NCBI Taxonomy" id="1712665"/>
    <lineage>
        <taxon>Bacteria</taxon>
        <taxon>Bacillati</taxon>
        <taxon>Bacillota</taxon>
        <taxon>Clostridia</taxon>
        <taxon>Lachnospirales</taxon>
        <taxon>Lachnospiraceae</taxon>
        <taxon>Agathobacter</taxon>
    </lineage>
</organism>
<dbReference type="CDD" id="cd00254">
    <property type="entry name" value="LT-like"/>
    <property type="match status" value="1"/>
</dbReference>
<feature type="compositionally biased region" description="Polar residues" evidence="1">
    <location>
        <begin position="117"/>
        <end position="133"/>
    </location>
</feature>
<gene>
    <name evidence="3" type="ORF">CSX02_07360</name>
</gene>
<dbReference type="InterPro" id="IPR008258">
    <property type="entry name" value="Transglycosylase_SLT_dom_1"/>
</dbReference>
<evidence type="ECO:0000259" key="2">
    <source>
        <dbReference type="Pfam" id="PF01464"/>
    </source>
</evidence>